<sequence length="303" mass="35496">MNKRKQYYIVILFFLMLSVALPLAFYQPFQSAPKAKANKKIKIPKGDNVVVYFSPHADDEVLTYSVSILNDLNKGKKVYLVLISDGDRSFAREIVNGMIDYESLHFEKAGQKVYCRIHHTYHDPKKEKYKDGWLSRFDIGQARIREFYKAAETLGIPKEQVEVFTLKNDQYTDVEVRAIFQLYMDRFPDAEFKTMSKLDKHPDHAKLGKVLEELYLEKKIKKPTFFLSVYMDRFSKEMIPGRRVRLENPADRQKLVQALNVYKTWRPREGWYALGLHSVPEQFDRMAKNPYATIDTTSGKVVK</sequence>
<evidence type="ECO:0000313" key="2">
    <source>
        <dbReference type="EMBL" id="SFJ36722.1"/>
    </source>
</evidence>
<keyword evidence="1" id="KW-0812">Transmembrane</keyword>
<dbReference type="GO" id="GO:0016811">
    <property type="term" value="F:hydrolase activity, acting on carbon-nitrogen (but not peptide) bonds, in linear amides"/>
    <property type="evidence" value="ECO:0007669"/>
    <property type="project" value="TreeGrafter"/>
</dbReference>
<dbReference type="RefSeq" id="WP_175482392.1">
    <property type="nucleotide sequence ID" value="NZ_FORR01000008.1"/>
</dbReference>
<dbReference type="Proteomes" id="UP000199545">
    <property type="component" value="Unassembled WGS sequence"/>
</dbReference>
<dbReference type="Pfam" id="PF02585">
    <property type="entry name" value="PIG-L"/>
    <property type="match status" value="1"/>
</dbReference>
<dbReference type="InterPro" id="IPR003737">
    <property type="entry name" value="GlcNAc_PI_deacetylase-related"/>
</dbReference>
<dbReference type="AlphaFoldDB" id="A0A1I3QTD7"/>
<keyword evidence="1" id="KW-1133">Transmembrane helix</keyword>
<name>A0A1I3QTD7_9BACL</name>
<dbReference type="SUPFAM" id="SSF102588">
    <property type="entry name" value="LmbE-like"/>
    <property type="match status" value="1"/>
</dbReference>
<dbReference type="InterPro" id="IPR024078">
    <property type="entry name" value="LmbE-like_dom_sf"/>
</dbReference>
<organism evidence="2 3">
    <name type="scientific">Thermoflavimicrobium dichotomicum</name>
    <dbReference type="NCBI Taxonomy" id="46223"/>
    <lineage>
        <taxon>Bacteria</taxon>
        <taxon>Bacillati</taxon>
        <taxon>Bacillota</taxon>
        <taxon>Bacilli</taxon>
        <taxon>Bacillales</taxon>
        <taxon>Thermoactinomycetaceae</taxon>
        <taxon>Thermoflavimicrobium</taxon>
    </lineage>
</organism>
<keyword evidence="3" id="KW-1185">Reference proteome</keyword>
<feature type="transmembrane region" description="Helical" evidence="1">
    <location>
        <begin position="7"/>
        <end position="26"/>
    </location>
</feature>
<dbReference type="EMBL" id="FORR01000008">
    <property type="protein sequence ID" value="SFJ36722.1"/>
    <property type="molecule type" value="Genomic_DNA"/>
</dbReference>
<dbReference type="STRING" id="46223.SAMN05421852_10872"/>
<proteinExistence type="predicted"/>
<dbReference type="PANTHER" id="PTHR12993">
    <property type="entry name" value="N-ACETYLGLUCOSAMINYL-PHOSPHATIDYLINOSITOL DE-N-ACETYLASE-RELATED"/>
    <property type="match status" value="1"/>
</dbReference>
<keyword evidence="1" id="KW-0472">Membrane</keyword>
<accession>A0A1I3QTD7</accession>
<dbReference type="Gene3D" id="3.40.50.10320">
    <property type="entry name" value="LmbE-like"/>
    <property type="match status" value="1"/>
</dbReference>
<gene>
    <name evidence="2" type="ORF">SAMN05421852_10872</name>
</gene>
<evidence type="ECO:0000313" key="3">
    <source>
        <dbReference type="Proteomes" id="UP000199545"/>
    </source>
</evidence>
<evidence type="ECO:0000256" key="1">
    <source>
        <dbReference type="SAM" id="Phobius"/>
    </source>
</evidence>
<protein>
    <submittedName>
        <fullName evidence="2">GlcNAc-PI de-N-acetylase</fullName>
    </submittedName>
</protein>
<dbReference type="PANTHER" id="PTHR12993:SF11">
    <property type="entry name" value="N-ACETYLGLUCOSAMINYL-PHOSPHATIDYLINOSITOL DE-N-ACETYLASE"/>
    <property type="match status" value="1"/>
</dbReference>
<reference evidence="2 3" key="1">
    <citation type="submission" date="2016-10" db="EMBL/GenBank/DDBJ databases">
        <authorList>
            <person name="de Groot N.N."/>
        </authorList>
    </citation>
    <scope>NUCLEOTIDE SEQUENCE [LARGE SCALE GENOMIC DNA]</scope>
    <source>
        <strain evidence="2 3">DSM 44778</strain>
    </source>
</reference>